<accession>A0A251S4N7</accession>
<dbReference type="Gene3D" id="1.10.287.370">
    <property type="match status" value="1"/>
</dbReference>
<feature type="compositionally biased region" description="Low complexity" evidence="1">
    <location>
        <begin position="42"/>
        <end position="61"/>
    </location>
</feature>
<reference evidence="3" key="2">
    <citation type="submission" date="2017-02" db="EMBL/GenBank/DDBJ databases">
        <title>Sunflower complete genome.</title>
        <authorList>
            <person name="Langlade N."/>
            <person name="Munos S."/>
        </authorList>
    </citation>
    <scope>NUCLEOTIDE SEQUENCE [LARGE SCALE GENOMIC DNA]</scope>
    <source>
        <tissue evidence="3">Leaves</tissue>
    </source>
</reference>
<evidence type="ECO:0000313" key="3">
    <source>
        <dbReference type="EMBL" id="OTF93814.1"/>
    </source>
</evidence>
<organism evidence="3 4">
    <name type="scientific">Helianthus annuus</name>
    <name type="common">Common sunflower</name>
    <dbReference type="NCBI Taxonomy" id="4232"/>
    <lineage>
        <taxon>Eukaryota</taxon>
        <taxon>Viridiplantae</taxon>
        <taxon>Streptophyta</taxon>
        <taxon>Embryophyta</taxon>
        <taxon>Tracheophyta</taxon>
        <taxon>Spermatophyta</taxon>
        <taxon>Magnoliopsida</taxon>
        <taxon>eudicotyledons</taxon>
        <taxon>Gunneridae</taxon>
        <taxon>Pentapetalae</taxon>
        <taxon>asterids</taxon>
        <taxon>campanulids</taxon>
        <taxon>Asterales</taxon>
        <taxon>Asteraceae</taxon>
        <taxon>Asteroideae</taxon>
        <taxon>Heliantheae alliance</taxon>
        <taxon>Heliantheae</taxon>
        <taxon>Helianthus</taxon>
    </lineage>
</organism>
<sequence>MTSYFYPTKVSTRFWTRPNRLAEAQIRIPFGELMNLTKKHTTTAMATSSSASSTTTTTTPPMADPTQSLLKQARSHEVSIAELSAISSSRTVYQKNGNIFFRTSVQQATASEKKQLDMLKAKLQKQDLVK</sequence>
<dbReference type="EMBL" id="MNCJ02000321">
    <property type="protein sequence ID" value="KAF5801831.1"/>
    <property type="molecule type" value="Genomic_DNA"/>
</dbReference>
<dbReference type="Proteomes" id="UP000215914">
    <property type="component" value="Chromosome 15"/>
</dbReference>
<keyword evidence="4" id="KW-1185">Reference proteome</keyword>
<dbReference type="GO" id="GO:0006457">
    <property type="term" value="P:protein folding"/>
    <property type="evidence" value="ECO:0007669"/>
    <property type="project" value="UniProtKB-ARBA"/>
</dbReference>
<dbReference type="SUPFAM" id="SSF46579">
    <property type="entry name" value="Prefoldin"/>
    <property type="match status" value="1"/>
</dbReference>
<dbReference type="STRING" id="4232.A0A251S4N7"/>
<evidence type="ECO:0000313" key="4">
    <source>
        <dbReference type="Proteomes" id="UP000215914"/>
    </source>
</evidence>
<dbReference type="EMBL" id="CM007904">
    <property type="protein sequence ID" value="OTF93814.1"/>
    <property type="molecule type" value="Genomic_DNA"/>
</dbReference>
<dbReference type="GO" id="GO:0009409">
    <property type="term" value="P:response to cold"/>
    <property type="evidence" value="ECO:0007669"/>
    <property type="project" value="UniProtKB-ARBA"/>
</dbReference>
<dbReference type="Gramene" id="mRNA:HanXRQr2_Chr06g0252651">
    <property type="protein sequence ID" value="mRNA:HanXRQr2_Chr06g0252651"/>
    <property type="gene ID" value="HanXRQr2_Chr06g0252651"/>
</dbReference>
<name>A0A251S4N7_HELAN</name>
<feature type="region of interest" description="Disordered" evidence="1">
    <location>
        <begin position="42"/>
        <end position="66"/>
    </location>
</feature>
<reference evidence="2" key="3">
    <citation type="submission" date="2020-06" db="EMBL/GenBank/DDBJ databases">
        <title>Helianthus annuus Genome sequencing and assembly Release 2.</title>
        <authorList>
            <person name="Gouzy J."/>
            <person name="Langlade N."/>
            <person name="Munos S."/>
        </authorList>
    </citation>
    <scope>NUCLEOTIDE SEQUENCE</scope>
    <source>
        <tissue evidence="2">Leaves</tissue>
    </source>
</reference>
<evidence type="ECO:0000256" key="1">
    <source>
        <dbReference type="SAM" id="MobiDB-lite"/>
    </source>
</evidence>
<dbReference type="OMA" id="IPFGELM"/>
<dbReference type="InterPro" id="IPR009053">
    <property type="entry name" value="Prefoldin"/>
</dbReference>
<dbReference type="AlphaFoldDB" id="A0A251S4N7"/>
<reference evidence="2 4" key="1">
    <citation type="journal article" date="2017" name="Nature">
        <title>The sunflower genome provides insights into oil metabolism, flowering and Asterid evolution.</title>
        <authorList>
            <person name="Badouin H."/>
            <person name="Gouzy J."/>
            <person name="Grassa C.J."/>
            <person name="Murat F."/>
            <person name="Staton S.E."/>
            <person name="Cottret L."/>
            <person name="Lelandais-Briere C."/>
            <person name="Owens G.L."/>
            <person name="Carrere S."/>
            <person name="Mayjonade B."/>
            <person name="Legrand L."/>
            <person name="Gill N."/>
            <person name="Kane N.C."/>
            <person name="Bowers J.E."/>
            <person name="Hubner S."/>
            <person name="Bellec A."/>
            <person name="Berard A."/>
            <person name="Berges H."/>
            <person name="Blanchet N."/>
            <person name="Boniface M.C."/>
            <person name="Brunel D."/>
            <person name="Catrice O."/>
            <person name="Chaidir N."/>
            <person name="Claudel C."/>
            <person name="Donnadieu C."/>
            <person name="Faraut T."/>
            <person name="Fievet G."/>
            <person name="Helmstetter N."/>
            <person name="King M."/>
            <person name="Knapp S.J."/>
            <person name="Lai Z."/>
            <person name="Le Paslier M.C."/>
            <person name="Lippi Y."/>
            <person name="Lorenzon L."/>
            <person name="Mandel J.R."/>
            <person name="Marage G."/>
            <person name="Marchand G."/>
            <person name="Marquand E."/>
            <person name="Bret-Mestries E."/>
            <person name="Morien E."/>
            <person name="Nambeesan S."/>
            <person name="Nguyen T."/>
            <person name="Pegot-Espagnet P."/>
            <person name="Pouilly N."/>
            <person name="Raftis F."/>
            <person name="Sallet E."/>
            <person name="Schiex T."/>
            <person name="Thomas J."/>
            <person name="Vandecasteele C."/>
            <person name="Vares D."/>
            <person name="Vear F."/>
            <person name="Vautrin S."/>
            <person name="Crespi M."/>
            <person name="Mangin B."/>
            <person name="Burke J.M."/>
            <person name="Salse J."/>
            <person name="Munos S."/>
            <person name="Vincourt P."/>
            <person name="Rieseberg L.H."/>
            <person name="Langlade N.B."/>
        </authorList>
    </citation>
    <scope>NUCLEOTIDE SEQUENCE [LARGE SCALE GENOMIC DNA]</scope>
    <source>
        <strain evidence="4">cv. SF193</strain>
        <tissue evidence="2">Leaves</tissue>
    </source>
</reference>
<gene>
    <name evidence="3" type="ORF">HannXRQ_Chr15g0465371</name>
    <name evidence="2" type="ORF">HanXRQr2_Chr06g0252651</name>
</gene>
<dbReference type="InParanoid" id="A0A251S4N7"/>
<protein>
    <submittedName>
        <fullName evidence="2 3">Prefoldin</fullName>
    </submittedName>
</protein>
<evidence type="ECO:0000313" key="2">
    <source>
        <dbReference type="EMBL" id="KAF5801831.1"/>
    </source>
</evidence>
<proteinExistence type="predicted"/>